<gene>
    <name evidence="5" type="ORF">WICPIJ_002797</name>
</gene>
<dbReference type="Proteomes" id="UP000774326">
    <property type="component" value="Unassembled WGS sequence"/>
</dbReference>
<dbReference type="InterPro" id="IPR015424">
    <property type="entry name" value="PyrdxlP-dep_Trfase"/>
</dbReference>
<dbReference type="Pfam" id="PF01053">
    <property type="entry name" value="Cys_Met_Meta_PP"/>
    <property type="match status" value="1"/>
</dbReference>
<accession>A0A9P8Q905</accession>
<dbReference type="PANTHER" id="PTHR11808:SF50">
    <property type="entry name" value="CYSTATHIONINE BETA-LYASE"/>
    <property type="match status" value="1"/>
</dbReference>
<reference evidence="5" key="1">
    <citation type="journal article" date="2021" name="Open Biol.">
        <title>Shared evolutionary footprints suggest mitochondrial oxidative damage underlies multiple complex I losses in fungi.</title>
        <authorList>
            <person name="Schikora-Tamarit M.A."/>
            <person name="Marcet-Houben M."/>
            <person name="Nosek J."/>
            <person name="Gabaldon T."/>
        </authorList>
    </citation>
    <scope>NUCLEOTIDE SEQUENCE</scope>
    <source>
        <strain evidence="5">CBS2887</strain>
    </source>
</reference>
<evidence type="ECO:0008006" key="7">
    <source>
        <dbReference type="Google" id="ProtNLM"/>
    </source>
</evidence>
<dbReference type="GO" id="GO:0019346">
    <property type="term" value="P:transsulfuration"/>
    <property type="evidence" value="ECO:0007669"/>
    <property type="project" value="InterPro"/>
</dbReference>
<evidence type="ECO:0000313" key="5">
    <source>
        <dbReference type="EMBL" id="KAH3686227.1"/>
    </source>
</evidence>
<evidence type="ECO:0000313" key="6">
    <source>
        <dbReference type="Proteomes" id="UP000774326"/>
    </source>
</evidence>
<proteinExistence type="inferred from homology"/>
<dbReference type="AlphaFoldDB" id="A0A9P8Q905"/>
<feature type="non-terminal residue" evidence="5">
    <location>
        <position position="69"/>
    </location>
</feature>
<dbReference type="InterPro" id="IPR015421">
    <property type="entry name" value="PyrdxlP-dep_Trfase_major"/>
</dbReference>
<keyword evidence="6" id="KW-1185">Reference proteome</keyword>
<dbReference type="OrthoDB" id="2545919at2759"/>
<name>A0A9P8Q905_WICPI</name>
<evidence type="ECO:0000256" key="2">
    <source>
        <dbReference type="ARBA" id="ARBA00022898"/>
    </source>
</evidence>
<comment type="cofactor">
    <cofactor evidence="1 4">
        <name>pyridoxal 5'-phosphate</name>
        <dbReference type="ChEBI" id="CHEBI:597326"/>
    </cofactor>
</comment>
<dbReference type="Gene3D" id="3.40.640.10">
    <property type="entry name" value="Type I PLP-dependent aspartate aminotransferase-like (Major domain)"/>
    <property type="match status" value="1"/>
</dbReference>
<dbReference type="PANTHER" id="PTHR11808">
    <property type="entry name" value="TRANS-SULFURATION ENZYME FAMILY MEMBER"/>
    <property type="match status" value="1"/>
</dbReference>
<keyword evidence="3" id="KW-0456">Lyase</keyword>
<reference evidence="5" key="2">
    <citation type="submission" date="2021-01" db="EMBL/GenBank/DDBJ databases">
        <authorList>
            <person name="Schikora-Tamarit M.A."/>
        </authorList>
    </citation>
    <scope>NUCLEOTIDE SEQUENCE</scope>
    <source>
        <strain evidence="5">CBS2887</strain>
    </source>
</reference>
<dbReference type="GO" id="GO:0005737">
    <property type="term" value="C:cytoplasm"/>
    <property type="evidence" value="ECO:0007669"/>
    <property type="project" value="TreeGrafter"/>
</dbReference>
<dbReference type="EMBL" id="JAEUBG010001531">
    <property type="protein sequence ID" value="KAH3686227.1"/>
    <property type="molecule type" value="Genomic_DNA"/>
</dbReference>
<comment type="similarity">
    <text evidence="4">Belongs to the trans-sulfuration enzymes family.</text>
</comment>
<keyword evidence="2 4" id="KW-0663">Pyridoxal phosphate</keyword>
<evidence type="ECO:0000256" key="3">
    <source>
        <dbReference type="ARBA" id="ARBA00023239"/>
    </source>
</evidence>
<organism evidence="5 6">
    <name type="scientific">Wickerhamomyces pijperi</name>
    <name type="common">Yeast</name>
    <name type="synonym">Pichia pijperi</name>
    <dbReference type="NCBI Taxonomy" id="599730"/>
    <lineage>
        <taxon>Eukaryota</taxon>
        <taxon>Fungi</taxon>
        <taxon>Dikarya</taxon>
        <taxon>Ascomycota</taxon>
        <taxon>Saccharomycotina</taxon>
        <taxon>Saccharomycetes</taxon>
        <taxon>Phaffomycetales</taxon>
        <taxon>Wickerhamomycetaceae</taxon>
        <taxon>Wickerhamomyces</taxon>
    </lineage>
</organism>
<evidence type="ECO:0000256" key="4">
    <source>
        <dbReference type="RuleBase" id="RU362118"/>
    </source>
</evidence>
<comment type="caution">
    <text evidence="5">The sequence shown here is derived from an EMBL/GenBank/DDBJ whole genome shotgun (WGS) entry which is preliminary data.</text>
</comment>
<sequence length="69" mass="7482">MGEFDYTRSGNPTRATLQQHLSKVMKAKFVYAVNSGMAALDVIVRSLAPGDEVVAGDDLYGGTDRLLTY</sequence>
<dbReference type="GO" id="GO:0030170">
    <property type="term" value="F:pyridoxal phosphate binding"/>
    <property type="evidence" value="ECO:0007669"/>
    <property type="project" value="InterPro"/>
</dbReference>
<protein>
    <recommendedName>
        <fullName evidence="7">Cystathionine beta-lyase</fullName>
    </recommendedName>
</protein>
<dbReference type="InterPro" id="IPR000277">
    <property type="entry name" value="Cys/Met-Metab_PyrdxlP-dep_enz"/>
</dbReference>
<dbReference type="GO" id="GO:0047804">
    <property type="term" value="F:cysteine-S-conjugate beta-lyase activity"/>
    <property type="evidence" value="ECO:0007669"/>
    <property type="project" value="UniProtKB-ARBA"/>
</dbReference>
<dbReference type="SUPFAM" id="SSF53383">
    <property type="entry name" value="PLP-dependent transferases"/>
    <property type="match status" value="1"/>
</dbReference>
<evidence type="ECO:0000256" key="1">
    <source>
        <dbReference type="ARBA" id="ARBA00001933"/>
    </source>
</evidence>